<gene>
    <name evidence="1" type="ORF">M917_1239</name>
</gene>
<comment type="caution">
    <text evidence="1">The sequence shown here is derived from an EMBL/GenBank/DDBJ whole genome shotgun (WGS) entry which is preliminary data.</text>
</comment>
<dbReference type="NCBIfam" id="TIGR04282">
    <property type="entry name" value="glyco_like_cofC"/>
    <property type="match status" value="1"/>
</dbReference>
<dbReference type="OrthoDB" id="9798250at2"/>
<dbReference type="eggNOG" id="COG3222">
    <property type="taxonomic scope" value="Bacteria"/>
</dbReference>
<reference evidence="1 2" key="1">
    <citation type="journal article" date="2013" name="Genome Announc.">
        <title>Draft Genome Sequence of Psychrobacter aquaticus Strain CMS 56T, Isolated from a Cyanobacterial Mat Sample Collected from Water Bodies in the McMurdo Dry Valley Region of Antarctica.</title>
        <authorList>
            <person name="Reddy G.S."/>
            <person name="Ara S."/>
            <person name="Singh A."/>
            <person name="Kumar Pinnaka A."/>
            <person name="Shivaji S."/>
        </authorList>
    </citation>
    <scope>NUCLEOTIDE SEQUENCE [LARGE SCALE GENOMIC DNA]</scope>
    <source>
        <strain evidence="1 2">CMS 56</strain>
    </source>
</reference>
<keyword evidence="1" id="KW-0808">Transferase</keyword>
<dbReference type="GO" id="GO:0016757">
    <property type="term" value="F:glycosyltransferase activity"/>
    <property type="evidence" value="ECO:0007669"/>
    <property type="project" value="UniProtKB-KW"/>
</dbReference>
<keyword evidence="1" id="KW-0328">Glycosyltransferase</keyword>
<dbReference type="InterPro" id="IPR018641">
    <property type="entry name" value="Trfase_1_rSAM/seldom-assoc"/>
</dbReference>
<dbReference type="Pfam" id="PF09837">
    <property type="entry name" value="DUF2064"/>
    <property type="match status" value="1"/>
</dbReference>
<evidence type="ECO:0000313" key="1">
    <source>
        <dbReference type="EMBL" id="ERL55821.1"/>
    </source>
</evidence>
<dbReference type="PANTHER" id="PTHR36529:SF1">
    <property type="entry name" value="GLYCOSYLTRANSFERASE"/>
    <property type="match status" value="1"/>
</dbReference>
<dbReference type="SUPFAM" id="SSF53448">
    <property type="entry name" value="Nucleotide-diphospho-sugar transferases"/>
    <property type="match status" value="1"/>
</dbReference>
<sequence>MYSSPCKATTELQTRYKSTCVILFAKYPAPDMAKTRLQPALGVEGAAYMAKRLLLHSVEQAVATGFTIDLCVSPAPIDPCWQTLKLPDSLQWSTQAEGDLGMRLLTASHHAFRKYQKVVLIGSDCPSLTTERIQTAVQALEQHDAVMIPASDGGYVLLGFKQVDESLFLNISWSTASVAAVTQQRIAALGWTLARLAPLHDIDEPEDLQHLPVNWLETSDK</sequence>
<name>U4T6M9_9GAMM</name>
<organism evidence="1 2">
    <name type="scientific">Psychrobacter aquaticus CMS 56</name>
    <dbReference type="NCBI Taxonomy" id="1354303"/>
    <lineage>
        <taxon>Bacteria</taxon>
        <taxon>Pseudomonadati</taxon>
        <taxon>Pseudomonadota</taxon>
        <taxon>Gammaproteobacteria</taxon>
        <taxon>Moraxellales</taxon>
        <taxon>Moraxellaceae</taxon>
        <taxon>Psychrobacter</taxon>
    </lineage>
</organism>
<dbReference type="PANTHER" id="PTHR36529">
    <property type="entry name" value="SLL1095 PROTEIN"/>
    <property type="match status" value="1"/>
</dbReference>
<dbReference type="PATRIC" id="fig|1354303.4.peg.1222"/>
<dbReference type="AlphaFoldDB" id="U4T6M9"/>
<accession>U4T6M9</accession>
<keyword evidence="2" id="KW-1185">Reference proteome</keyword>
<dbReference type="Proteomes" id="UP000016761">
    <property type="component" value="Unassembled WGS sequence"/>
</dbReference>
<dbReference type="STRING" id="1354303.M917_1239"/>
<evidence type="ECO:0000313" key="2">
    <source>
        <dbReference type="Proteomes" id="UP000016761"/>
    </source>
</evidence>
<dbReference type="Gene3D" id="3.90.550.10">
    <property type="entry name" value="Spore Coat Polysaccharide Biosynthesis Protein SpsA, Chain A"/>
    <property type="match status" value="1"/>
</dbReference>
<dbReference type="EMBL" id="AUSW01000019">
    <property type="protein sequence ID" value="ERL55821.1"/>
    <property type="molecule type" value="Genomic_DNA"/>
</dbReference>
<dbReference type="InterPro" id="IPR029044">
    <property type="entry name" value="Nucleotide-diphossugar_trans"/>
</dbReference>
<dbReference type="EC" id="2.4.1.-" evidence="1"/>
<proteinExistence type="predicted"/>
<protein>
    <submittedName>
        <fullName evidence="1">Glycosyltransferase</fullName>
        <ecNumber evidence="1">2.4.1.-</ecNumber>
    </submittedName>
</protein>